<dbReference type="EMBL" id="CP108169">
    <property type="protein sequence ID" value="WTQ78333.1"/>
    <property type="molecule type" value="Genomic_DNA"/>
</dbReference>
<reference evidence="2" key="1">
    <citation type="submission" date="2022-10" db="EMBL/GenBank/DDBJ databases">
        <title>The complete genomes of actinobacterial strains from the NBC collection.</title>
        <authorList>
            <person name="Joergensen T.S."/>
            <person name="Alvarez Arevalo M."/>
            <person name="Sterndorff E.B."/>
            <person name="Faurdal D."/>
            <person name="Vuksanovic O."/>
            <person name="Mourched A.-S."/>
            <person name="Charusanti P."/>
            <person name="Shaw S."/>
            <person name="Blin K."/>
            <person name="Weber T."/>
        </authorList>
    </citation>
    <scope>NUCLEOTIDE SEQUENCE</scope>
    <source>
        <strain evidence="2">NBC_00148</strain>
    </source>
</reference>
<organism evidence="2">
    <name type="scientific">Streptomyces sp. NBC_00148</name>
    <dbReference type="NCBI Taxonomy" id="2903626"/>
    <lineage>
        <taxon>Bacteria</taxon>
        <taxon>Bacillati</taxon>
        <taxon>Actinomycetota</taxon>
        <taxon>Actinomycetes</taxon>
        <taxon>Kitasatosporales</taxon>
        <taxon>Streptomycetaceae</taxon>
        <taxon>Streptomyces</taxon>
    </lineage>
</organism>
<protein>
    <submittedName>
        <fullName evidence="2">Uncharacterized protein</fullName>
    </submittedName>
</protein>
<evidence type="ECO:0000256" key="1">
    <source>
        <dbReference type="SAM" id="MobiDB-lite"/>
    </source>
</evidence>
<sequence length="233" mass="24837">MTRGSVVRRSWSSFSSGRRAAPPAARVRGRAGYALWQRVWASFAGIDLPPRLGHEPGTATGSTPEPRPQVLPASGGWFVLPSLPSAGALSASGSDTAVLEVSSPDRRAVFVLRRVDERTAEYGLELVLRDVADQPELATVRYTRPDGEQRTLLIPVAPSPVGPTASFVRLEGFAAGSAWQAAGPAAVPENPDWPSATLADSVRAAYNEATREAWRQVGERTGRAIRETIDGAL</sequence>
<evidence type="ECO:0000313" key="2">
    <source>
        <dbReference type="EMBL" id="WTQ78333.1"/>
    </source>
</evidence>
<accession>A0AAU1M4N7</accession>
<name>A0AAU1M4N7_9ACTN</name>
<feature type="region of interest" description="Disordered" evidence="1">
    <location>
        <begin position="51"/>
        <end position="71"/>
    </location>
</feature>
<gene>
    <name evidence="2" type="ORF">OG222_36660</name>
</gene>
<dbReference type="AlphaFoldDB" id="A0AAU1M4N7"/>
<proteinExistence type="predicted"/>